<feature type="signal peptide" evidence="1">
    <location>
        <begin position="1"/>
        <end position="22"/>
    </location>
</feature>
<evidence type="ECO:0008006" key="4">
    <source>
        <dbReference type="Google" id="ProtNLM"/>
    </source>
</evidence>
<dbReference type="Gene3D" id="3.40.50.1110">
    <property type="entry name" value="SGNH hydrolase"/>
    <property type="match status" value="1"/>
</dbReference>
<feature type="chain" id="PRO_5026815498" description="Lysophospholipase L1" evidence="1">
    <location>
        <begin position="23"/>
        <end position="384"/>
    </location>
</feature>
<evidence type="ECO:0000313" key="3">
    <source>
        <dbReference type="Proteomes" id="UP000473325"/>
    </source>
</evidence>
<evidence type="ECO:0000256" key="1">
    <source>
        <dbReference type="SAM" id="SignalP"/>
    </source>
</evidence>
<reference evidence="2 3" key="1">
    <citation type="submission" date="2019-12" db="EMBL/GenBank/DDBJ databases">
        <authorList>
            <person name="Kun Z."/>
        </authorList>
    </citation>
    <scope>NUCLEOTIDE SEQUENCE [LARGE SCALE GENOMIC DNA]</scope>
    <source>
        <strain evidence="2 3">YIM 123512</strain>
    </source>
</reference>
<name>A0A6L7EU98_9ACTN</name>
<keyword evidence="1" id="KW-0732">Signal</keyword>
<protein>
    <recommendedName>
        <fullName evidence="4">Lysophospholipase L1</fullName>
    </recommendedName>
</protein>
<dbReference type="RefSeq" id="WP_160876095.1">
    <property type="nucleotide sequence ID" value="NZ_WUEK01000003.1"/>
</dbReference>
<sequence>MRRVVTLVLALLCLTTALVAGATTVTTGDAADAAEAAASNRGAASAYDTRLGPGECRLTGRVYVPGRGCSRDRCVPGSTLWKFGTDAELCEQRGRKGDIWAQPIAKPRCERLGRVWLAQINACASNPDRARTRMRDVPQCTDRRATYLNHAETEGSYDECLSPRKVRVWSRAARKEGTTLARVALERGRANCAYRGGFVMVDGLCTERQGPPAEPGGVVLIGDSVSWRAQDELAPREPDWVLDSKPGRRLDELGTRLDWMRAEHGEPDAVIVQLGTNHRRGYSEADFDATLATLPADVPVMFLLPYRERTPGNASQVRATRTYAGWIAAAADQRPLTCLADWPSYAAKHKSRLVDGAHPRASAEEWYARYVVRQWNACGSQLGR</sequence>
<dbReference type="InterPro" id="IPR036514">
    <property type="entry name" value="SGNH_hydro_sf"/>
</dbReference>
<dbReference type="EMBL" id="WUEK01000003">
    <property type="protein sequence ID" value="MXG89038.1"/>
    <property type="molecule type" value="Genomic_DNA"/>
</dbReference>
<dbReference type="AlphaFoldDB" id="A0A6L7EU98"/>
<keyword evidence="3" id="KW-1185">Reference proteome</keyword>
<dbReference type="Proteomes" id="UP000473325">
    <property type="component" value="Unassembled WGS sequence"/>
</dbReference>
<gene>
    <name evidence="2" type="ORF">GRQ65_05690</name>
</gene>
<evidence type="ECO:0000313" key="2">
    <source>
        <dbReference type="EMBL" id="MXG89038.1"/>
    </source>
</evidence>
<comment type="caution">
    <text evidence="2">The sequence shown here is derived from an EMBL/GenBank/DDBJ whole genome shotgun (WGS) entry which is preliminary data.</text>
</comment>
<dbReference type="SUPFAM" id="SSF52266">
    <property type="entry name" value="SGNH hydrolase"/>
    <property type="match status" value="1"/>
</dbReference>
<organism evidence="2 3">
    <name type="scientific">Nocardioides flavescens</name>
    <dbReference type="NCBI Taxonomy" id="2691959"/>
    <lineage>
        <taxon>Bacteria</taxon>
        <taxon>Bacillati</taxon>
        <taxon>Actinomycetota</taxon>
        <taxon>Actinomycetes</taxon>
        <taxon>Propionibacteriales</taxon>
        <taxon>Nocardioidaceae</taxon>
        <taxon>Nocardioides</taxon>
    </lineage>
</organism>
<proteinExistence type="predicted"/>
<accession>A0A6L7EU98</accession>